<organism evidence="4 5">
    <name type="scientific">Protofrankia coriariae</name>
    <dbReference type="NCBI Taxonomy" id="1562887"/>
    <lineage>
        <taxon>Bacteria</taxon>
        <taxon>Bacillati</taxon>
        <taxon>Actinomycetota</taxon>
        <taxon>Actinomycetes</taxon>
        <taxon>Frankiales</taxon>
        <taxon>Frankiaceae</taxon>
        <taxon>Protofrankia</taxon>
    </lineage>
</organism>
<evidence type="ECO:0000256" key="3">
    <source>
        <dbReference type="SAM" id="MobiDB-lite"/>
    </source>
</evidence>
<keyword evidence="5" id="KW-1185">Reference proteome</keyword>
<evidence type="ECO:0000313" key="4">
    <source>
        <dbReference type="EMBL" id="KLL10387.1"/>
    </source>
</evidence>
<dbReference type="InterPro" id="IPR017972">
    <property type="entry name" value="Cyt_P450_CS"/>
</dbReference>
<dbReference type="InterPro" id="IPR002397">
    <property type="entry name" value="Cyt_P450_B"/>
</dbReference>
<dbReference type="PANTHER" id="PTHR46696:SF6">
    <property type="entry name" value="P450, PUTATIVE (EUROFUNG)-RELATED"/>
    <property type="match status" value="1"/>
</dbReference>
<reference evidence="4 5" key="1">
    <citation type="submission" date="2014-12" db="EMBL/GenBank/DDBJ databases">
        <title>Frankia sp. BMG5.1 draft genome.</title>
        <authorList>
            <person name="Gtari M."/>
            <person name="Ghodhbane-Gtari F."/>
            <person name="Nouioui I."/>
            <person name="Ktari A."/>
            <person name="Hezbri K."/>
            <person name="Mimouni W."/>
            <person name="Sbissi I."/>
            <person name="Ayari A."/>
            <person name="Yamanaka T."/>
            <person name="Normand P."/>
            <person name="Tisa L.S."/>
            <person name="Boudabous A."/>
        </authorList>
    </citation>
    <scope>NUCLEOTIDE SEQUENCE [LARGE SCALE GENOMIC DNA]</scope>
    <source>
        <strain evidence="4 5">BMG5.1</strain>
    </source>
</reference>
<evidence type="ECO:0000313" key="5">
    <source>
        <dbReference type="Proteomes" id="UP000035425"/>
    </source>
</evidence>
<dbReference type="EMBL" id="JWIO01000034">
    <property type="protein sequence ID" value="KLL10387.1"/>
    <property type="molecule type" value="Genomic_DNA"/>
</dbReference>
<name>A0ABR5F100_9ACTN</name>
<evidence type="ECO:0000256" key="1">
    <source>
        <dbReference type="ARBA" id="ARBA00010617"/>
    </source>
</evidence>
<proteinExistence type="inferred from homology"/>
<dbReference type="InterPro" id="IPR036396">
    <property type="entry name" value="Cyt_P450_sf"/>
</dbReference>
<dbReference type="Gene3D" id="1.10.630.10">
    <property type="entry name" value="Cytochrome P450"/>
    <property type="match status" value="1"/>
</dbReference>
<comment type="caution">
    <text evidence="4">The sequence shown here is derived from an EMBL/GenBank/DDBJ whole genome shotgun (WGS) entry which is preliminary data.</text>
</comment>
<feature type="region of interest" description="Disordered" evidence="3">
    <location>
        <begin position="69"/>
        <end position="90"/>
    </location>
</feature>
<dbReference type="RefSeq" id="WP_047224301.1">
    <property type="nucleotide sequence ID" value="NZ_JWIO01000034.1"/>
</dbReference>
<dbReference type="Pfam" id="PF00067">
    <property type="entry name" value="p450"/>
    <property type="match status" value="1"/>
</dbReference>
<evidence type="ECO:0000256" key="2">
    <source>
        <dbReference type="RuleBase" id="RU000461"/>
    </source>
</evidence>
<dbReference type="SUPFAM" id="SSF48264">
    <property type="entry name" value="Cytochrome P450"/>
    <property type="match status" value="1"/>
</dbReference>
<protein>
    <submittedName>
        <fullName evidence="4">Cytochrome P450 superfamily protein</fullName>
    </submittedName>
</protein>
<keyword evidence="2" id="KW-0479">Metal-binding</keyword>
<keyword evidence="2" id="KW-0503">Monooxygenase</keyword>
<sequence>MTTSEGFRRDIFSDFDIEDPEFNDRFYEVLDEFVDRCPVTRSNVGNGYWLINRYQDVKRAGQDWRTFSSAKGFEPNRDPERPYLMPEESDPPRHNLWRNALNPYFSPDAISAFEDSIRTEAVTLIDAFIDRGECEYIKEFSSVLPGSAMFKNLLGLPTDDVPMLIKHMDAGFYGPKEERTENLTRAFVHLGEYLGRRAKEPPRGDVVDVIAAGVEYENDEPAPWQDRVSIITDLALGGIVTATFVMSGAMSHLATHPEDRKALVNDPSLIPQAAEEFVRYFPPVVALGRSVTTDVEIGGHHFKEGDFVLLNYAAASRDPKALDSPRECNIFRERVPHSAFGVGVHRCIGAHLARLEIKVALEEFLRRIPDFNLKPGTRPEYETGILRSMKKLHLEFPAQRGA</sequence>
<dbReference type="Proteomes" id="UP000035425">
    <property type="component" value="Unassembled WGS sequence"/>
</dbReference>
<gene>
    <name evidence="4" type="ORF">FrCorBMG51_18510</name>
</gene>
<keyword evidence="2" id="KW-0560">Oxidoreductase</keyword>
<dbReference type="PRINTS" id="PR00359">
    <property type="entry name" value="BP450"/>
</dbReference>
<dbReference type="InterPro" id="IPR001128">
    <property type="entry name" value="Cyt_P450"/>
</dbReference>
<comment type="similarity">
    <text evidence="1 2">Belongs to the cytochrome P450 family.</text>
</comment>
<keyword evidence="2" id="KW-0349">Heme</keyword>
<accession>A0ABR5F100</accession>
<dbReference type="PANTHER" id="PTHR46696">
    <property type="entry name" value="P450, PUTATIVE (EUROFUNG)-RELATED"/>
    <property type="match status" value="1"/>
</dbReference>
<dbReference type="PROSITE" id="PS00086">
    <property type="entry name" value="CYTOCHROME_P450"/>
    <property type="match status" value="1"/>
</dbReference>
<keyword evidence="2" id="KW-0408">Iron</keyword>